<dbReference type="PROSITE" id="PS00061">
    <property type="entry name" value="ADH_SHORT"/>
    <property type="match status" value="2"/>
</dbReference>
<dbReference type="InterPro" id="IPR036291">
    <property type="entry name" value="NAD(P)-bd_dom_sf"/>
</dbReference>
<comment type="similarity">
    <text evidence="1">Belongs to the short-chain dehydrogenases/reductases (SDR) family.</text>
</comment>
<sequence length="612" mass="67154">MSHPQVWFVTGSSSGFGRSIVELVLSKGHIAVATLRKPEVLDDLKSRYTPSQLLVLKVDVTKPEDVAGAFSKTKEVFGRIDVVFNNAGHGILGEVEGTPSEVARSMFEINFWGAERVSREAIKFFREVNKPGVGGRLFNMSSLAGLNPTPGLGHYTASKHALEGLTQSLASEIDPAWNIKITLIEPSGFVTKGQTENLVRVPAHPAYTKPDLVVSHMRNLVNDAPNTSEDADKAVKRFFDLAQLPDPPLRLVIGTDAIKYSRRQLQKVAADIDKYEAWSEGLQVDNMPSEFDDMIQIDIPVPMYEANDVQPTSVVWYDFFPSRTITCHLLNKITVTGSSSGFGRSLVEYVLGKGHIAVATLRKPEVLEELTSKYPPSQLLVLKVDVTKPEDVAGAFTKTKEAFGRIDVVFNNAGHSLVGEVESTPEEVSRAMFEVNFWGAERVSREAIRFFRDVNKPGTGGRLLNVSSIAGLTGAPVLGHYCATKHALEGLTQSLASELDPEWNIKITLIEPSTFVTKALKENLVTVPAHPAYTKPGLVASNIRNLADKVAEIGQDADKAVRRFYDLAQLPDPPLHFVVGKDAIMYFRKQVQAVAADVDKYEAWSEGLGFDP</sequence>
<accession>A0AAD5VHU2</accession>
<evidence type="ECO:0000313" key="4">
    <source>
        <dbReference type="EMBL" id="KAJ3491704.1"/>
    </source>
</evidence>
<dbReference type="Proteomes" id="UP001212997">
    <property type="component" value="Unassembled WGS sequence"/>
</dbReference>
<dbReference type="PANTHER" id="PTHR43976">
    <property type="entry name" value="SHORT CHAIN DEHYDROGENASE"/>
    <property type="match status" value="1"/>
</dbReference>
<protein>
    <recommendedName>
        <fullName evidence="6">NAD(P)-binding protein</fullName>
    </recommendedName>
</protein>
<dbReference type="InterPro" id="IPR020904">
    <property type="entry name" value="Sc_DH/Rdtase_CS"/>
</dbReference>
<evidence type="ECO:0000256" key="1">
    <source>
        <dbReference type="ARBA" id="ARBA00006484"/>
    </source>
</evidence>
<dbReference type="SUPFAM" id="SSF51735">
    <property type="entry name" value="NAD(P)-binding Rossmann-fold domains"/>
    <property type="match status" value="2"/>
</dbReference>
<evidence type="ECO:0000256" key="3">
    <source>
        <dbReference type="ARBA" id="ARBA00023002"/>
    </source>
</evidence>
<dbReference type="InterPro" id="IPR051911">
    <property type="entry name" value="SDR_oxidoreductase"/>
</dbReference>
<evidence type="ECO:0000313" key="5">
    <source>
        <dbReference type="Proteomes" id="UP001212997"/>
    </source>
</evidence>
<keyword evidence="2" id="KW-0521">NADP</keyword>
<organism evidence="4 5">
    <name type="scientific">Meripilus lineatus</name>
    <dbReference type="NCBI Taxonomy" id="2056292"/>
    <lineage>
        <taxon>Eukaryota</taxon>
        <taxon>Fungi</taxon>
        <taxon>Dikarya</taxon>
        <taxon>Basidiomycota</taxon>
        <taxon>Agaricomycotina</taxon>
        <taxon>Agaricomycetes</taxon>
        <taxon>Polyporales</taxon>
        <taxon>Meripilaceae</taxon>
        <taxon>Meripilus</taxon>
    </lineage>
</organism>
<dbReference type="Gene3D" id="3.40.50.720">
    <property type="entry name" value="NAD(P)-binding Rossmann-like Domain"/>
    <property type="match status" value="2"/>
</dbReference>
<dbReference type="PRINTS" id="PR00080">
    <property type="entry name" value="SDRFAMILY"/>
</dbReference>
<dbReference type="PANTHER" id="PTHR43976:SF16">
    <property type="entry name" value="SHORT-CHAIN DEHYDROGENASE_REDUCTASE FAMILY PROTEIN"/>
    <property type="match status" value="1"/>
</dbReference>
<dbReference type="PRINTS" id="PR00081">
    <property type="entry name" value="GDHRDH"/>
</dbReference>
<keyword evidence="3" id="KW-0560">Oxidoreductase</keyword>
<name>A0AAD5VHU2_9APHY</name>
<dbReference type="GO" id="GO:0016491">
    <property type="term" value="F:oxidoreductase activity"/>
    <property type="evidence" value="ECO:0007669"/>
    <property type="project" value="UniProtKB-KW"/>
</dbReference>
<evidence type="ECO:0000256" key="2">
    <source>
        <dbReference type="ARBA" id="ARBA00022857"/>
    </source>
</evidence>
<dbReference type="InterPro" id="IPR002347">
    <property type="entry name" value="SDR_fam"/>
</dbReference>
<dbReference type="CDD" id="cd05374">
    <property type="entry name" value="17beta-HSD-like_SDR_c"/>
    <property type="match status" value="2"/>
</dbReference>
<proteinExistence type="inferred from homology"/>
<dbReference type="Pfam" id="PF00106">
    <property type="entry name" value="adh_short"/>
    <property type="match status" value="2"/>
</dbReference>
<dbReference type="EMBL" id="JANAWD010000008">
    <property type="protein sequence ID" value="KAJ3491704.1"/>
    <property type="molecule type" value="Genomic_DNA"/>
</dbReference>
<gene>
    <name evidence="4" type="ORF">NLI96_g529</name>
</gene>
<evidence type="ECO:0008006" key="6">
    <source>
        <dbReference type="Google" id="ProtNLM"/>
    </source>
</evidence>
<keyword evidence="5" id="KW-1185">Reference proteome</keyword>
<dbReference type="FunFam" id="3.40.50.720:FF:000084">
    <property type="entry name" value="Short-chain dehydrogenase reductase"/>
    <property type="match status" value="1"/>
</dbReference>
<comment type="caution">
    <text evidence="4">The sequence shown here is derived from an EMBL/GenBank/DDBJ whole genome shotgun (WGS) entry which is preliminary data.</text>
</comment>
<reference evidence="4" key="1">
    <citation type="submission" date="2022-07" db="EMBL/GenBank/DDBJ databases">
        <title>Genome Sequence of Physisporinus lineatus.</title>
        <authorList>
            <person name="Buettner E."/>
        </authorList>
    </citation>
    <scope>NUCLEOTIDE SEQUENCE</scope>
    <source>
        <strain evidence="4">VT162</strain>
    </source>
</reference>
<dbReference type="AlphaFoldDB" id="A0AAD5VHU2"/>